<evidence type="ECO:0000313" key="4">
    <source>
        <dbReference type="EMBL" id="QKX57524.1"/>
    </source>
</evidence>
<keyword evidence="5" id="KW-1185">Reference proteome</keyword>
<feature type="domain" description="NADP-dependent oxidoreductase" evidence="3">
    <location>
        <begin position="9"/>
        <end position="311"/>
    </location>
</feature>
<dbReference type="AlphaFoldDB" id="A0A7H8QU50"/>
<dbReference type="KEGG" id="trg:TRUGW13939_04638"/>
<dbReference type="CDD" id="cd19075">
    <property type="entry name" value="AKR_AKR7A1-5"/>
    <property type="match status" value="1"/>
</dbReference>
<name>A0A7H8QU50_TALRU</name>
<dbReference type="Pfam" id="PF00248">
    <property type="entry name" value="Aldo_ket_red"/>
    <property type="match status" value="1"/>
</dbReference>
<dbReference type="PANTHER" id="PTHR43364:SF4">
    <property type="entry name" value="NAD(P)-LINKED OXIDOREDUCTASE SUPERFAMILY PROTEIN"/>
    <property type="match status" value="1"/>
</dbReference>
<dbReference type="OrthoDB" id="48988at2759"/>
<evidence type="ECO:0000259" key="3">
    <source>
        <dbReference type="Pfam" id="PF00248"/>
    </source>
</evidence>
<keyword evidence="1" id="KW-0560">Oxidoreductase</keyword>
<dbReference type="Gene3D" id="3.20.20.100">
    <property type="entry name" value="NADP-dependent oxidoreductase domain"/>
    <property type="match status" value="1"/>
</dbReference>
<dbReference type="Proteomes" id="UP000509510">
    <property type="component" value="Chromosome II"/>
</dbReference>
<organism evidence="4 5">
    <name type="scientific">Talaromyces rugulosus</name>
    <name type="common">Penicillium rugulosum</name>
    <dbReference type="NCBI Taxonomy" id="121627"/>
    <lineage>
        <taxon>Eukaryota</taxon>
        <taxon>Fungi</taxon>
        <taxon>Dikarya</taxon>
        <taxon>Ascomycota</taxon>
        <taxon>Pezizomycotina</taxon>
        <taxon>Eurotiomycetes</taxon>
        <taxon>Eurotiomycetidae</taxon>
        <taxon>Eurotiales</taxon>
        <taxon>Trichocomaceae</taxon>
        <taxon>Talaromyces</taxon>
        <taxon>Talaromyces sect. Islandici</taxon>
    </lineage>
</organism>
<accession>A0A7H8QU50</accession>
<evidence type="ECO:0000256" key="1">
    <source>
        <dbReference type="ARBA" id="ARBA00023002"/>
    </source>
</evidence>
<dbReference type="GO" id="GO:0016491">
    <property type="term" value="F:oxidoreductase activity"/>
    <property type="evidence" value="ECO:0007669"/>
    <property type="project" value="UniProtKB-KW"/>
</dbReference>
<dbReference type="InterPro" id="IPR036812">
    <property type="entry name" value="NAD(P)_OxRdtase_dom_sf"/>
</dbReference>
<dbReference type="GeneID" id="55992139"/>
<proteinExistence type="inferred from homology"/>
<dbReference type="PANTHER" id="PTHR43364">
    <property type="entry name" value="NADH-SPECIFIC METHYLGLYOXAL REDUCTASE-RELATED"/>
    <property type="match status" value="1"/>
</dbReference>
<dbReference type="SUPFAM" id="SSF51430">
    <property type="entry name" value="NAD(P)-linked oxidoreductase"/>
    <property type="match status" value="1"/>
</dbReference>
<dbReference type="RefSeq" id="XP_035343702.1">
    <property type="nucleotide sequence ID" value="XM_035487809.1"/>
</dbReference>
<dbReference type="InterPro" id="IPR050523">
    <property type="entry name" value="AKR_Detox_Biosynth"/>
</dbReference>
<evidence type="ECO:0000313" key="5">
    <source>
        <dbReference type="Proteomes" id="UP000509510"/>
    </source>
</evidence>
<evidence type="ECO:0000256" key="2">
    <source>
        <dbReference type="ARBA" id="ARBA00038157"/>
    </source>
</evidence>
<gene>
    <name evidence="4" type="ORF">TRUGW13939_04638</name>
</gene>
<protein>
    <recommendedName>
        <fullName evidence="3">NADP-dependent oxidoreductase domain-containing protein</fullName>
    </recommendedName>
</protein>
<comment type="similarity">
    <text evidence="2">Belongs to the aldo/keto reductase family. Aldo/keto reductase 2 subfamily.</text>
</comment>
<sequence>MSPKVPVKVILGTHTVGDSVKGTLVSFDKTDDVKALLTTFNRRGYNEIDTAANYCVDAPGTSEDRLGKADAASKFVIHTKVLDGPPGSHESAKITASINKSLASLKTPTVQTIFLHVPDRQTPFEETVRAINEAVQQGKAKNFGLSNYTAAEVQQIIDICEKNGYAKPSVYEGHYNPIVRGGEKELFPLLRKYNMSFLAYSPAAGGLFSGNSETSSRWAGDNQIAKLYSTMYGKEAVQASVNLVIDSSAKHGISGHAAAVRWTAFHSILDGKFGDGVIFGASKLEQVDKTLDALEAGPLPEEVADAIKAVYKTVEGYEPAYHL</sequence>
<dbReference type="EMBL" id="CP055899">
    <property type="protein sequence ID" value="QKX57524.1"/>
    <property type="molecule type" value="Genomic_DNA"/>
</dbReference>
<reference evidence="5" key="1">
    <citation type="submission" date="2020-06" db="EMBL/GenBank/DDBJ databases">
        <title>A chromosome-scale genome assembly of Talaromyces rugulosus W13939.</title>
        <authorList>
            <person name="Wang B."/>
            <person name="Guo L."/>
            <person name="Ye K."/>
            <person name="Wang L."/>
        </authorList>
    </citation>
    <scope>NUCLEOTIDE SEQUENCE [LARGE SCALE GENOMIC DNA]</scope>
    <source>
        <strain evidence="5">W13939</strain>
    </source>
</reference>
<dbReference type="InterPro" id="IPR023210">
    <property type="entry name" value="NADP_OxRdtase_dom"/>
</dbReference>